<reference evidence="2" key="2">
    <citation type="submission" date="2020-09" db="EMBL/GenBank/DDBJ databases">
        <authorList>
            <person name="Sun Q."/>
            <person name="Zhou Y."/>
        </authorList>
    </citation>
    <scope>NUCLEOTIDE SEQUENCE</scope>
    <source>
        <strain evidence="2">CGMCC 1.15758</strain>
    </source>
</reference>
<keyword evidence="3" id="KW-1185">Reference proteome</keyword>
<feature type="signal peptide" evidence="1">
    <location>
        <begin position="1"/>
        <end position="24"/>
    </location>
</feature>
<gene>
    <name evidence="2" type="ORF">GCM10010995_27170</name>
</gene>
<proteinExistence type="predicted"/>
<name>A0A8J2Z795_9GAMM</name>
<keyword evidence="1" id="KW-0732">Signal</keyword>
<dbReference type="Proteomes" id="UP000636949">
    <property type="component" value="Unassembled WGS sequence"/>
</dbReference>
<evidence type="ECO:0000313" key="3">
    <source>
        <dbReference type="Proteomes" id="UP000636949"/>
    </source>
</evidence>
<dbReference type="OrthoDB" id="9848940at2"/>
<reference evidence="2" key="1">
    <citation type="journal article" date="2014" name="Int. J. Syst. Evol. Microbiol.">
        <title>Complete genome sequence of Corynebacterium casei LMG S-19264T (=DSM 44701T), isolated from a smear-ripened cheese.</title>
        <authorList>
            <consortium name="US DOE Joint Genome Institute (JGI-PGF)"/>
            <person name="Walter F."/>
            <person name="Albersmeier A."/>
            <person name="Kalinowski J."/>
            <person name="Ruckert C."/>
        </authorList>
    </citation>
    <scope>NUCLEOTIDE SEQUENCE</scope>
    <source>
        <strain evidence="2">CGMCC 1.15758</strain>
    </source>
</reference>
<dbReference type="AlphaFoldDB" id="A0A8J2Z795"/>
<evidence type="ECO:0000256" key="1">
    <source>
        <dbReference type="SAM" id="SignalP"/>
    </source>
</evidence>
<accession>A0A8J2Z795</accession>
<sequence>MWIKKRARCVLFALGIGMSSMASADNIYPVKIEQAQHIKTIINGDNSNNSVGVKPIDLPSFNSGDGTFDTFVGGFKFVDTDTLTQLGNEILNNDLKHYARYVYAAKQAFEKAITNPTIENVTEFKQYQKTLAYASKLNLGQLRAYAQGILDYQVQNPSDQSESKALASFAQGVIDYYNLFFKVALDKPLTEREKVIANRADYPIVSLANAFSKDIVSQSDQVKSDDGIYKGLADNSCNYGVGCNEIVNKAHGLYASQTMSGDYDIAVNQQIINTSLSYAFNFALLDTAPKVYQALNDTKQHAYQQAQLAMLTDIDQQLRKLTHAIKN</sequence>
<dbReference type="RefSeq" id="WP_117004041.1">
    <property type="nucleotide sequence ID" value="NZ_BMJS01000065.1"/>
</dbReference>
<evidence type="ECO:0000313" key="2">
    <source>
        <dbReference type="EMBL" id="GGG08187.1"/>
    </source>
</evidence>
<dbReference type="EMBL" id="BMJS01000065">
    <property type="protein sequence ID" value="GGG08187.1"/>
    <property type="molecule type" value="Genomic_DNA"/>
</dbReference>
<protein>
    <submittedName>
        <fullName evidence="2">Uncharacterized protein</fullName>
    </submittedName>
</protein>
<organism evidence="2 3">
    <name type="scientific">Cysteiniphilum litorale</name>
    <dbReference type="NCBI Taxonomy" id="2056700"/>
    <lineage>
        <taxon>Bacteria</taxon>
        <taxon>Pseudomonadati</taxon>
        <taxon>Pseudomonadota</taxon>
        <taxon>Gammaproteobacteria</taxon>
        <taxon>Thiotrichales</taxon>
        <taxon>Fastidiosibacteraceae</taxon>
        <taxon>Cysteiniphilum</taxon>
    </lineage>
</organism>
<comment type="caution">
    <text evidence="2">The sequence shown here is derived from an EMBL/GenBank/DDBJ whole genome shotgun (WGS) entry which is preliminary data.</text>
</comment>
<feature type="chain" id="PRO_5035201627" evidence="1">
    <location>
        <begin position="25"/>
        <end position="327"/>
    </location>
</feature>